<dbReference type="EMBL" id="FRAI01000010">
    <property type="protein sequence ID" value="SHJ96930.1"/>
    <property type="molecule type" value="Genomic_DNA"/>
</dbReference>
<dbReference type="Pfam" id="PF01891">
    <property type="entry name" value="CbiM"/>
    <property type="match status" value="1"/>
</dbReference>
<evidence type="ECO:0000256" key="4">
    <source>
        <dbReference type="ARBA" id="ARBA00022692"/>
    </source>
</evidence>
<proteinExistence type="predicted"/>
<feature type="transmembrane region" description="Helical" evidence="7">
    <location>
        <begin position="69"/>
        <end position="93"/>
    </location>
</feature>
<comment type="subcellular location">
    <subcellularLocation>
        <location evidence="1">Cell membrane</location>
        <topology evidence="1">Multi-pass membrane protein</topology>
    </subcellularLocation>
</comment>
<organism evidence="8 9">
    <name type="scientific">Anaerobranca californiensis DSM 14826</name>
    <dbReference type="NCBI Taxonomy" id="1120989"/>
    <lineage>
        <taxon>Bacteria</taxon>
        <taxon>Bacillati</taxon>
        <taxon>Bacillota</taxon>
        <taxon>Clostridia</taxon>
        <taxon>Eubacteriales</taxon>
        <taxon>Proteinivoracaceae</taxon>
        <taxon>Anaerobranca</taxon>
    </lineage>
</organism>
<evidence type="ECO:0000313" key="9">
    <source>
        <dbReference type="Proteomes" id="UP000243547"/>
    </source>
</evidence>
<name>A0A1M6NMI9_9FIRM</name>
<evidence type="ECO:0000256" key="7">
    <source>
        <dbReference type="SAM" id="Phobius"/>
    </source>
</evidence>
<accession>A0A1M6NMI9</accession>
<keyword evidence="4 7" id="KW-0812">Transmembrane</keyword>
<evidence type="ECO:0000256" key="3">
    <source>
        <dbReference type="ARBA" id="ARBA00022475"/>
    </source>
</evidence>
<protein>
    <submittedName>
        <fullName evidence="8">Cobalt/nickel transport system permease protein</fullName>
    </submittedName>
</protein>
<dbReference type="AlphaFoldDB" id="A0A1M6NMI9"/>
<feature type="transmembrane region" description="Helical" evidence="7">
    <location>
        <begin position="100"/>
        <end position="122"/>
    </location>
</feature>
<dbReference type="RefSeq" id="WP_072907111.1">
    <property type="nucleotide sequence ID" value="NZ_FRAI01000010.1"/>
</dbReference>
<evidence type="ECO:0000313" key="8">
    <source>
        <dbReference type="EMBL" id="SHJ96930.1"/>
    </source>
</evidence>
<sequence>MSHLHITDDLLQWQLALFGYLTTLFIIGYILITTKKEELFNNIAKLGIMSALMLIVMSIPLGIPFHLNLSILTALIIGPKLGFISIFLVNIILATFGHGGITVVGLNTLIMGSEVFIGYYLFSFLLTKGLKWQYALFTTVLLALIISASLMITVVGIGGIEPAFVYHSCDHDHGEDVTTGENLTYSRFAMLVLGIVLFGATIEGLVILIIVNYFRKIRPDYLLKGGF</sequence>
<dbReference type="GO" id="GO:0005886">
    <property type="term" value="C:plasma membrane"/>
    <property type="evidence" value="ECO:0007669"/>
    <property type="project" value="UniProtKB-SubCell"/>
</dbReference>
<evidence type="ECO:0000256" key="1">
    <source>
        <dbReference type="ARBA" id="ARBA00004651"/>
    </source>
</evidence>
<keyword evidence="9" id="KW-1185">Reference proteome</keyword>
<dbReference type="STRING" id="1120989.SAMN02745227_01186"/>
<dbReference type="PANTHER" id="PTHR34229">
    <property type="entry name" value="METAL TRANSPORT PROTEIN HI_1621-RELATED"/>
    <property type="match status" value="1"/>
</dbReference>
<dbReference type="PANTHER" id="PTHR34229:SF1">
    <property type="entry name" value="METAL TRANSPORT PROTEIN HI_1621-RELATED"/>
    <property type="match status" value="1"/>
</dbReference>
<dbReference type="Gene3D" id="1.10.1760.20">
    <property type="match status" value="1"/>
</dbReference>
<reference evidence="9" key="1">
    <citation type="submission" date="2016-11" db="EMBL/GenBank/DDBJ databases">
        <authorList>
            <person name="Varghese N."/>
            <person name="Submissions S."/>
        </authorList>
    </citation>
    <scope>NUCLEOTIDE SEQUENCE [LARGE SCALE GENOMIC DNA]</scope>
    <source>
        <strain evidence="9">DSM 14826</strain>
    </source>
</reference>
<dbReference type="OrthoDB" id="5395048at2"/>
<keyword evidence="6 7" id="KW-0472">Membrane</keyword>
<gene>
    <name evidence="8" type="ORF">SAMN02745227_01186</name>
</gene>
<evidence type="ECO:0000256" key="2">
    <source>
        <dbReference type="ARBA" id="ARBA00022448"/>
    </source>
</evidence>
<dbReference type="GO" id="GO:0000041">
    <property type="term" value="P:transition metal ion transport"/>
    <property type="evidence" value="ECO:0007669"/>
    <property type="project" value="InterPro"/>
</dbReference>
<dbReference type="InterPro" id="IPR002751">
    <property type="entry name" value="CbiM/NikMN"/>
</dbReference>
<dbReference type="Proteomes" id="UP000243547">
    <property type="component" value="Unassembled WGS sequence"/>
</dbReference>
<keyword evidence="3" id="KW-1003">Cell membrane</keyword>
<feature type="transmembrane region" description="Helical" evidence="7">
    <location>
        <begin position="188"/>
        <end position="214"/>
    </location>
</feature>
<evidence type="ECO:0000256" key="6">
    <source>
        <dbReference type="ARBA" id="ARBA00023136"/>
    </source>
</evidence>
<keyword evidence="2" id="KW-0813">Transport</keyword>
<evidence type="ECO:0000256" key="5">
    <source>
        <dbReference type="ARBA" id="ARBA00022989"/>
    </source>
</evidence>
<keyword evidence="5 7" id="KW-1133">Transmembrane helix</keyword>
<feature type="transmembrane region" description="Helical" evidence="7">
    <location>
        <begin position="44"/>
        <end position="63"/>
    </location>
</feature>
<feature type="transmembrane region" description="Helical" evidence="7">
    <location>
        <begin position="134"/>
        <end position="157"/>
    </location>
</feature>
<feature type="transmembrane region" description="Helical" evidence="7">
    <location>
        <begin position="12"/>
        <end position="32"/>
    </location>
</feature>